<dbReference type="AlphaFoldDB" id="A0A2U1SXU4"/>
<proteinExistence type="predicted"/>
<evidence type="ECO:0000256" key="1">
    <source>
        <dbReference type="SAM" id="Phobius"/>
    </source>
</evidence>
<comment type="caution">
    <text evidence="2">The sequence shown here is derived from an EMBL/GenBank/DDBJ whole genome shotgun (WGS) entry which is preliminary data.</text>
</comment>
<organism evidence="2 3">
    <name type="scientific">Homoserinimonas hongtaonis</name>
    <dbReference type="NCBI Taxonomy" id="2079791"/>
    <lineage>
        <taxon>Bacteria</taxon>
        <taxon>Bacillati</taxon>
        <taxon>Actinomycetota</taxon>
        <taxon>Actinomycetes</taxon>
        <taxon>Micrococcales</taxon>
        <taxon>Microbacteriaceae</taxon>
        <taxon>Homoserinimonas</taxon>
    </lineage>
</organism>
<evidence type="ECO:0000313" key="2">
    <source>
        <dbReference type="EMBL" id="PWB96363.1"/>
    </source>
</evidence>
<keyword evidence="1" id="KW-0472">Membrane</keyword>
<protein>
    <submittedName>
        <fullName evidence="2">Uncharacterized protein</fullName>
    </submittedName>
</protein>
<feature type="transmembrane region" description="Helical" evidence="1">
    <location>
        <begin position="88"/>
        <end position="105"/>
    </location>
</feature>
<feature type="transmembrane region" description="Helical" evidence="1">
    <location>
        <begin position="19"/>
        <end position="40"/>
    </location>
</feature>
<keyword evidence="3" id="KW-1185">Reference proteome</keyword>
<keyword evidence="1" id="KW-0812">Transmembrane</keyword>
<dbReference type="Proteomes" id="UP000244978">
    <property type="component" value="Unassembled WGS sequence"/>
</dbReference>
<accession>A0A2U1SXU4</accession>
<dbReference type="EMBL" id="QEEX01000002">
    <property type="protein sequence ID" value="PWB96363.1"/>
    <property type="molecule type" value="Genomic_DNA"/>
</dbReference>
<gene>
    <name evidence="2" type="ORF">DF220_11945</name>
</gene>
<feature type="transmembrane region" description="Helical" evidence="1">
    <location>
        <begin position="52"/>
        <end position="76"/>
    </location>
</feature>
<feature type="transmembrane region" description="Helical" evidence="1">
    <location>
        <begin position="111"/>
        <end position="128"/>
    </location>
</feature>
<evidence type="ECO:0000313" key="3">
    <source>
        <dbReference type="Proteomes" id="UP000244978"/>
    </source>
</evidence>
<keyword evidence="1" id="KW-1133">Transmembrane helix</keyword>
<name>A0A2U1SXU4_9MICO</name>
<reference evidence="3" key="1">
    <citation type="submission" date="2018-04" db="EMBL/GenBank/DDBJ databases">
        <authorList>
            <person name="Liu S."/>
            <person name="Wang Z."/>
            <person name="Li J."/>
        </authorList>
    </citation>
    <scope>NUCLEOTIDE SEQUENCE [LARGE SCALE GENOMIC DNA]</scope>
    <source>
        <strain evidence="3">S1194</strain>
    </source>
</reference>
<sequence length="145" mass="15886">MNHPNGVQNRPPFGLPKQLILLVVVLWVEFALLAGVSLFLMYELVAEVPTSYASAVAILVLAVIAAVWLAVLAINAMRARPWVRSGTVVWQILQIAVAVGFFQGEFARPDLAWALLAPAVIAIVLVFSRPVIRAMARLEDDDEEQ</sequence>